<accession>A0A366X331</accession>
<dbReference type="InterPro" id="IPR027417">
    <property type="entry name" value="P-loop_NTPase"/>
</dbReference>
<dbReference type="SUPFAM" id="SSF52540">
    <property type="entry name" value="P-loop containing nucleoside triphosphate hydrolases"/>
    <property type="match status" value="1"/>
</dbReference>
<evidence type="ECO:0000313" key="3">
    <source>
        <dbReference type="Proteomes" id="UP000252706"/>
    </source>
</evidence>
<dbReference type="EMBL" id="QOCE01000020">
    <property type="protein sequence ID" value="RBW57341.1"/>
    <property type="molecule type" value="Genomic_DNA"/>
</dbReference>
<protein>
    <recommendedName>
        <fullName evidence="4">Sulfotransferase family protein</fullName>
    </recommendedName>
</protein>
<gene>
    <name evidence="2" type="ORF">DS909_08190</name>
</gene>
<comment type="caution">
    <text evidence="2">The sequence shown here is derived from an EMBL/GenBank/DDBJ whole genome shotgun (WGS) entry which is preliminary data.</text>
</comment>
<dbReference type="AlphaFoldDB" id="A0A366X331"/>
<evidence type="ECO:0000313" key="2">
    <source>
        <dbReference type="EMBL" id="RBW57341.1"/>
    </source>
</evidence>
<evidence type="ECO:0008006" key="4">
    <source>
        <dbReference type="Google" id="ProtNLM"/>
    </source>
</evidence>
<feature type="compositionally biased region" description="Basic and acidic residues" evidence="1">
    <location>
        <begin position="293"/>
        <end position="310"/>
    </location>
</feature>
<evidence type="ECO:0000256" key="1">
    <source>
        <dbReference type="SAM" id="MobiDB-lite"/>
    </source>
</evidence>
<proteinExistence type="predicted"/>
<dbReference type="Proteomes" id="UP000252706">
    <property type="component" value="Unassembled WGS sequence"/>
</dbReference>
<feature type="region of interest" description="Disordered" evidence="1">
    <location>
        <begin position="279"/>
        <end position="310"/>
    </location>
</feature>
<reference evidence="2 3" key="1">
    <citation type="submission" date="2018-07" db="EMBL/GenBank/DDBJ databases">
        <title>Modular assembly of carbohydrate-degrading microbial communities in the ocean.</title>
        <authorList>
            <person name="Enke T.N."/>
            <person name="Datta M.S."/>
            <person name="Schwartzman J.A."/>
            <person name="Cermak N."/>
            <person name="Schmitz D.A."/>
            <person name="Barrere J."/>
            <person name="Cordero O.X."/>
        </authorList>
    </citation>
    <scope>NUCLEOTIDE SEQUENCE [LARGE SCALE GENOMIC DNA]</scope>
    <source>
        <strain evidence="2 3">C3M10</strain>
    </source>
</reference>
<organism evidence="2 3">
    <name type="scientific">Phaeobacter gallaeciensis</name>
    <dbReference type="NCBI Taxonomy" id="60890"/>
    <lineage>
        <taxon>Bacteria</taxon>
        <taxon>Pseudomonadati</taxon>
        <taxon>Pseudomonadota</taxon>
        <taxon>Alphaproteobacteria</taxon>
        <taxon>Rhodobacterales</taxon>
        <taxon>Roseobacteraceae</taxon>
        <taxon>Phaeobacter</taxon>
    </lineage>
</organism>
<sequence length="310" mass="34743">MDVTLHIGAHRCATTTFQTYMRKNADKLAEDGTGFWGPWRTRKGLFRDIVPGPSQALGRNLQRRAYGRVQINLDRSTQRGVKRLIVSDENMLGSIRHNVRHLRLYGGAGEWTSRYGEAFKGYVTDVVLNVRSLDHYWASALGYAASRGRGIPDDATLELVAKTRRSWRDVIEDVACALPNARLKVLPFENFVGSPDRQLRAMTGQSAPQTHRDLWKNASPRLPELRELLPSDVSALLPTGDARWNPFTPAQAAHLRETYADDLMWLTAGADGLAQLIQEPDKKPVGRTLPRTELQRGRPNDQDRRLAGAG</sequence>
<name>A0A366X331_9RHOB</name>
<dbReference type="OrthoDB" id="8481769at2"/>